<evidence type="ECO:0000256" key="1">
    <source>
        <dbReference type="ARBA" id="ARBA00009437"/>
    </source>
</evidence>
<dbReference type="PANTHER" id="PTHR30126">
    <property type="entry name" value="HTH-TYPE TRANSCRIPTIONAL REGULATOR"/>
    <property type="match status" value="1"/>
</dbReference>
<dbReference type="EMBL" id="FOVF01000019">
    <property type="protein sequence ID" value="SFN40629.1"/>
    <property type="molecule type" value="Genomic_DNA"/>
</dbReference>
<comment type="similarity">
    <text evidence="1">Belongs to the LysR transcriptional regulatory family.</text>
</comment>
<organism evidence="6 7">
    <name type="scientific">Dokdonella immobilis</name>
    <dbReference type="NCBI Taxonomy" id="578942"/>
    <lineage>
        <taxon>Bacteria</taxon>
        <taxon>Pseudomonadati</taxon>
        <taxon>Pseudomonadota</taxon>
        <taxon>Gammaproteobacteria</taxon>
        <taxon>Lysobacterales</taxon>
        <taxon>Rhodanobacteraceae</taxon>
        <taxon>Dokdonella</taxon>
    </lineage>
</organism>
<evidence type="ECO:0000256" key="2">
    <source>
        <dbReference type="ARBA" id="ARBA00023015"/>
    </source>
</evidence>
<evidence type="ECO:0000256" key="3">
    <source>
        <dbReference type="ARBA" id="ARBA00023125"/>
    </source>
</evidence>
<name>A0A1I4YSJ3_9GAMM</name>
<dbReference type="STRING" id="578942.SAMN05216289_11956"/>
<dbReference type="Gene3D" id="1.10.10.10">
    <property type="entry name" value="Winged helix-like DNA-binding domain superfamily/Winged helix DNA-binding domain"/>
    <property type="match status" value="1"/>
</dbReference>
<sequence length="332" mass="35877">MTLTQLRYIVAIADAGLNITLAAERLHATQPGVSRQLKQLEDELGFQVFLRKGKSLDSITAAGAQVIARARVILAEAANIRALAANLRSDVDGELVIVTTHTQARFVLPGAVAALKQRFANVSVRLEPHGDTELMDLLGKGMADLAIVSTAGTPPNADLAIPIYRWDRRILVPQSHPLAALGRAPRIDELARYALVSYESSLAAESSLRRAFDAAGCELRLAVTARDADLIKTYVRAGLGVGVLAEMALGEDDRGDLCVLPADRLLPTCTTWVVLKRDRVQRDYALDLIAALAPHIDRRDLVRVVQGAAAAEWPEPPHWRATTRAAATMRAA</sequence>
<dbReference type="PANTHER" id="PTHR30126:SF6">
    <property type="entry name" value="HTH-TYPE TRANSCRIPTIONAL REGULATOR CYSB-RELATED"/>
    <property type="match status" value="1"/>
</dbReference>
<dbReference type="AlphaFoldDB" id="A0A1I4YSJ3"/>
<reference evidence="6 7" key="1">
    <citation type="submission" date="2016-10" db="EMBL/GenBank/DDBJ databases">
        <authorList>
            <person name="de Groot N.N."/>
        </authorList>
    </citation>
    <scope>NUCLEOTIDE SEQUENCE [LARGE SCALE GENOMIC DNA]</scope>
    <source>
        <strain evidence="6 7">CGMCC 1.7659</strain>
    </source>
</reference>
<dbReference type="Pfam" id="PF00126">
    <property type="entry name" value="HTH_1"/>
    <property type="match status" value="1"/>
</dbReference>
<dbReference type="PROSITE" id="PS50931">
    <property type="entry name" value="HTH_LYSR"/>
    <property type="match status" value="1"/>
</dbReference>
<dbReference type="InterPro" id="IPR036388">
    <property type="entry name" value="WH-like_DNA-bd_sf"/>
</dbReference>
<accession>A0A1I4YSJ3</accession>
<dbReference type="InterPro" id="IPR005119">
    <property type="entry name" value="LysR_subst-bd"/>
</dbReference>
<dbReference type="Pfam" id="PF03466">
    <property type="entry name" value="LysR_substrate"/>
    <property type="match status" value="1"/>
</dbReference>
<dbReference type="GO" id="GO:0003700">
    <property type="term" value="F:DNA-binding transcription factor activity"/>
    <property type="evidence" value="ECO:0007669"/>
    <property type="project" value="InterPro"/>
</dbReference>
<dbReference type="Gene3D" id="3.40.190.10">
    <property type="entry name" value="Periplasmic binding protein-like II"/>
    <property type="match status" value="2"/>
</dbReference>
<gene>
    <name evidence="6" type="ORF">SAMN05216289_11956</name>
</gene>
<evidence type="ECO:0000313" key="7">
    <source>
        <dbReference type="Proteomes" id="UP000198575"/>
    </source>
</evidence>
<keyword evidence="3" id="KW-0238">DNA-binding</keyword>
<dbReference type="SUPFAM" id="SSF46785">
    <property type="entry name" value="Winged helix' DNA-binding domain"/>
    <property type="match status" value="1"/>
</dbReference>
<dbReference type="GO" id="GO:0000976">
    <property type="term" value="F:transcription cis-regulatory region binding"/>
    <property type="evidence" value="ECO:0007669"/>
    <property type="project" value="TreeGrafter"/>
</dbReference>
<keyword evidence="7" id="KW-1185">Reference proteome</keyword>
<dbReference type="PRINTS" id="PR00039">
    <property type="entry name" value="HTHLYSR"/>
</dbReference>
<dbReference type="InterPro" id="IPR000847">
    <property type="entry name" value="LysR_HTH_N"/>
</dbReference>
<dbReference type="InterPro" id="IPR036390">
    <property type="entry name" value="WH_DNA-bd_sf"/>
</dbReference>
<dbReference type="SUPFAM" id="SSF53850">
    <property type="entry name" value="Periplasmic binding protein-like II"/>
    <property type="match status" value="1"/>
</dbReference>
<dbReference type="RefSeq" id="WP_092408714.1">
    <property type="nucleotide sequence ID" value="NZ_FOVF01000019.1"/>
</dbReference>
<dbReference type="OrthoDB" id="5297026at2"/>
<proteinExistence type="inferred from homology"/>
<keyword evidence="2" id="KW-0805">Transcription regulation</keyword>
<evidence type="ECO:0000313" key="6">
    <source>
        <dbReference type="EMBL" id="SFN40629.1"/>
    </source>
</evidence>
<feature type="domain" description="HTH lysR-type" evidence="5">
    <location>
        <begin position="1"/>
        <end position="60"/>
    </location>
</feature>
<keyword evidence="4" id="KW-0804">Transcription</keyword>
<dbReference type="Proteomes" id="UP000198575">
    <property type="component" value="Unassembled WGS sequence"/>
</dbReference>
<evidence type="ECO:0000259" key="5">
    <source>
        <dbReference type="PROSITE" id="PS50931"/>
    </source>
</evidence>
<protein>
    <submittedName>
        <fullName evidence="6">Transcriptional regulator, LysR family</fullName>
    </submittedName>
</protein>
<dbReference type="GO" id="GO:0019344">
    <property type="term" value="P:cysteine biosynthetic process"/>
    <property type="evidence" value="ECO:0007669"/>
    <property type="project" value="TreeGrafter"/>
</dbReference>
<evidence type="ECO:0000256" key="4">
    <source>
        <dbReference type="ARBA" id="ARBA00023163"/>
    </source>
</evidence>